<dbReference type="Proteomes" id="UP000007800">
    <property type="component" value="Unassembled WGS sequence"/>
</dbReference>
<keyword evidence="2" id="KW-0493">Microtubule</keyword>
<sequence length="215" mass="23607">MPSIDDSLIVHVGQCGIQVGGAMWSKLAPLHGMLYYDEEPPTPRAILVDTEPKPMRTMRCEARSRQGLFFRDQLCIADTTARGRGGSWAMGYVDNDPEFLEQIEDTLRREIEYNDRSLDVVIVHSLAGGTGGGLGSRVMEMAREQLGSHGLLTALSISINEVLALQRIEEVCDFGIFVENSSFKASSVEELNSRIAAAILDTLQSRSGLGLDDFQ</sequence>
<keyword evidence="4" id="KW-0342">GTP-binding</keyword>
<dbReference type="GO" id="GO:0005525">
    <property type="term" value="F:GTP binding"/>
    <property type="evidence" value="ECO:0007669"/>
    <property type="project" value="UniProtKB-KW"/>
</dbReference>
<dbReference type="PANTHER" id="PTHR11588">
    <property type="entry name" value="TUBULIN"/>
    <property type="match status" value="1"/>
</dbReference>
<evidence type="ECO:0000256" key="3">
    <source>
        <dbReference type="ARBA" id="ARBA00022741"/>
    </source>
</evidence>
<reference evidence="6 7" key="1">
    <citation type="submission" date="2008-07" db="EMBL/GenBank/DDBJ databases">
        <authorList>
            <person name="El-Sayed N."/>
            <person name="Caler E."/>
            <person name="Inman J."/>
            <person name="Amedeo P."/>
            <person name="Hass B."/>
            <person name="Wortman J."/>
        </authorList>
    </citation>
    <scope>NUCLEOTIDE SEQUENCE [LARGE SCALE GENOMIC DNA]</scope>
    <source>
        <strain evidence="7">ATCC 50983 / TXsc</strain>
    </source>
</reference>
<keyword evidence="3" id="KW-0547">Nucleotide-binding</keyword>
<dbReference type="EMBL" id="GG687015">
    <property type="protein sequence ID" value="EEQ97654.1"/>
    <property type="molecule type" value="Genomic_DNA"/>
</dbReference>
<feature type="domain" description="Tubulin/FtsZ GTPase" evidence="5">
    <location>
        <begin position="8"/>
        <end position="183"/>
    </location>
</feature>
<dbReference type="GO" id="GO:0007017">
    <property type="term" value="P:microtubule-based process"/>
    <property type="evidence" value="ECO:0007669"/>
    <property type="project" value="InterPro"/>
</dbReference>
<dbReference type="OrthoDB" id="438891at2759"/>
<dbReference type="SUPFAM" id="SSF52490">
    <property type="entry name" value="Tubulin nucleotide-binding domain-like"/>
    <property type="match status" value="1"/>
</dbReference>
<dbReference type="GO" id="GO:0005874">
    <property type="term" value="C:microtubule"/>
    <property type="evidence" value="ECO:0007669"/>
    <property type="project" value="UniProtKB-KW"/>
</dbReference>
<evidence type="ECO:0000313" key="6">
    <source>
        <dbReference type="EMBL" id="EEQ97654.1"/>
    </source>
</evidence>
<organism evidence="7">
    <name type="scientific">Perkinsus marinus (strain ATCC 50983 / TXsc)</name>
    <dbReference type="NCBI Taxonomy" id="423536"/>
    <lineage>
        <taxon>Eukaryota</taxon>
        <taxon>Sar</taxon>
        <taxon>Alveolata</taxon>
        <taxon>Perkinsozoa</taxon>
        <taxon>Perkinsea</taxon>
        <taxon>Perkinsida</taxon>
        <taxon>Perkinsidae</taxon>
        <taxon>Perkinsus</taxon>
    </lineage>
</organism>
<name>C5M076_PERM5</name>
<comment type="similarity">
    <text evidence="1">Belongs to the tubulin family.</text>
</comment>
<protein>
    <submittedName>
        <fullName evidence="6">Beta-tubulin, putative</fullName>
    </submittedName>
</protein>
<dbReference type="Gene3D" id="3.40.50.1440">
    <property type="entry name" value="Tubulin/FtsZ, GTPase domain"/>
    <property type="match status" value="1"/>
</dbReference>
<dbReference type="PRINTS" id="PR01161">
    <property type="entry name" value="TUBULIN"/>
</dbReference>
<dbReference type="InterPro" id="IPR036525">
    <property type="entry name" value="Tubulin/FtsZ_GTPase_sf"/>
</dbReference>
<dbReference type="RefSeq" id="XP_002764937.1">
    <property type="nucleotide sequence ID" value="XM_002764891.1"/>
</dbReference>
<evidence type="ECO:0000256" key="1">
    <source>
        <dbReference type="ARBA" id="ARBA00009636"/>
    </source>
</evidence>
<evidence type="ECO:0000313" key="7">
    <source>
        <dbReference type="Proteomes" id="UP000007800"/>
    </source>
</evidence>
<evidence type="ECO:0000259" key="5">
    <source>
        <dbReference type="Pfam" id="PF00091"/>
    </source>
</evidence>
<dbReference type="OMA" id="WHASHRY"/>
<dbReference type="InterPro" id="IPR003008">
    <property type="entry name" value="Tubulin_FtsZ_GTPase"/>
</dbReference>
<keyword evidence="7" id="KW-1185">Reference proteome</keyword>
<dbReference type="GeneID" id="9036931"/>
<dbReference type="InterPro" id="IPR000217">
    <property type="entry name" value="Tubulin"/>
</dbReference>
<proteinExistence type="inferred from homology"/>
<dbReference type="AlphaFoldDB" id="C5M076"/>
<accession>C5M076</accession>
<evidence type="ECO:0000256" key="2">
    <source>
        <dbReference type="ARBA" id="ARBA00022701"/>
    </source>
</evidence>
<evidence type="ECO:0000256" key="4">
    <source>
        <dbReference type="ARBA" id="ARBA00023134"/>
    </source>
</evidence>
<dbReference type="InParanoid" id="C5M076"/>
<gene>
    <name evidence="6" type="ORF">Pmar_PMAR007505</name>
</gene>
<dbReference type="Pfam" id="PF00091">
    <property type="entry name" value="Tubulin"/>
    <property type="match status" value="1"/>
</dbReference>